<evidence type="ECO:0000313" key="7">
    <source>
        <dbReference type="EMBL" id="RAI29759.1"/>
    </source>
</evidence>
<evidence type="ECO:0000259" key="6">
    <source>
        <dbReference type="PROSITE" id="PS50928"/>
    </source>
</evidence>
<feature type="domain" description="ABC transmembrane type-1" evidence="6">
    <location>
        <begin position="99"/>
        <end position="311"/>
    </location>
</feature>
<accession>A0A327JTE7</accession>
<feature type="transmembrane region" description="Helical" evidence="5">
    <location>
        <begin position="105"/>
        <end position="125"/>
    </location>
</feature>
<comment type="similarity">
    <text evidence="5">Belongs to the binding-protein-dependent transport system permease family.</text>
</comment>
<dbReference type="InterPro" id="IPR000515">
    <property type="entry name" value="MetI-like"/>
</dbReference>
<evidence type="ECO:0000256" key="4">
    <source>
        <dbReference type="ARBA" id="ARBA00023136"/>
    </source>
</evidence>
<keyword evidence="2 5" id="KW-0812">Transmembrane</keyword>
<feature type="transmembrane region" description="Helical" evidence="5">
    <location>
        <begin position="229"/>
        <end position="249"/>
    </location>
</feature>
<dbReference type="GO" id="GO:0005886">
    <property type="term" value="C:plasma membrane"/>
    <property type="evidence" value="ECO:0007669"/>
    <property type="project" value="UniProtKB-SubCell"/>
</dbReference>
<evidence type="ECO:0000256" key="3">
    <source>
        <dbReference type="ARBA" id="ARBA00022989"/>
    </source>
</evidence>
<evidence type="ECO:0000256" key="1">
    <source>
        <dbReference type="ARBA" id="ARBA00004651"/>
    </source>
</evidence>
<keyword evidence="5" id="KW-0813">Transport</keyword>
<dbReference type="EMBL" id="NPEV01000002">
    <property type="protein sequence ID" value="RAI29759.1"/>
    <property type="molecule type" value="Genomic_DNA"/>
</dbReference>
<dbReference type="RefSeq" id="WP_111432548.1">
    <property type="nucleotide sequence ID" value="NZ_JACIGG010000006.1"/>
</dbReference>
<dbReference type="PANTHER" id="PTHR43759:SF1">
    <property type="entry name" value="GLUCOSE IMPORT SYSTEM PERMEASE PROTEIN GLCT"/>
    <property type="match status" value="1"/>
</dbReference>
<dbReference type="Gene3D" id="1.10.3720.10">
    <property type="entry name" value="MetI-like"/>
    <property type="match status" value="1"/>
</dbReference>
<keyword evidence="8" id="KW-1185">Reference proteome</keyword>
<comment type="subcellular location">
    <subcellularLocation>
        <location evidence="1 5">Cell membrane</location>
        <topology evidence="1 5">Multi-pass membrane protein</topology>
    </subcellularLocation>
</comment>
<feature type="transmembrane region" description="Helical" evidence="5">
    <location>
        <begin position="43"/>
        <end position="66"/>
    </location>
</feature>
<organism evidence="7 8">
    <name type="scientific">Rhodobium orientis</name>
    <dbReference type="NCBI Taxonomy" id="34017"/>
    <lineage>
        <taxon>Bacteria</taxon>
        <taxon>Pseudomonadati</taxon>
        <taxon>Pseudomonadota</taxon>
        <taxon>Alphaproteobacteria</taxon>
        <taxon>Hyphomicrobiales</taxon>
        <taxon>Rhodobiaceae</taxon>
        <taxon>Rhodobium</taxon>
    </lineage>
</organism>
<dbReference type="Proteomes" id="UP000249299">
    <property type="component" value="Unassembled WGS sequence"/>
</dbReference>
<dbReference type="PROSITE" id="PS50928">
    <property type="entry name" value="ABC_TM1"/>
    <property type="match status" value="1"/>
</dbReference>
<gene>
    <name evidence="7" type="ORF">CH339_01700</name>
</gene>
<keyword evidence="3 5" id="KW-1133">Transmembrane helix</keyword>
<feature type="transmembrane region" description="Helical" evidence="5">
    <location>
        <begin position="132"/>
        <end position="156"/>
    </location>
</feature>
<dbReference type="InterPro" id="IPR052730">
    <property type="entry name" value="Sugar_ABC_transporter"/>
</dbReference>
<dbReference type="Pfam" id="PF00528">
    <property type="entry name" value="BPD_transp_1"/>
    <property type="match status" value="1"/>
</dbReference>
<dbReference type="SUPFAM" id="SSF161098">
    <property type="entry name" value="MetI-like"/>
    <property type="match status" value="1"/>
</dbReference>
<dbReference type="InterPro" id="IPR035906">
    <property type="entry name" value="MetI-like_sf"/>
</dbReference>
<feature type="transmembrane region" description="Helical" evidence="5">
    <location>
        <begin position="293"/>
        <end position="312"/>
    </location>
</feature>
<proteinExistence type="inferred from homology"/>
<reference evidence="7 8" key="1">
    <citation type="submission" date="2017-07" db="EMBL/GenBank/DDBJ databases">
        <title>Draft Genome Sequences of Select Purple Nonsulfur Bacteria.</title>
        <authorList>
            <person name="Lasarre B."/>
            <person name="Mckinlay J.B."/>
        </authorList>
    </citation>
    <scope>NUCLEOTIDE SEQUENCE [LARGE SCALE GENOMIC DNA]</scope>
    <source>
        <strain evidence="7 8">DSM 11290</strain>
    </source>
</reference>
<dbReference type="PANTHER" id="PTHR43759">
    <property type="entry name" value="TREHALOSE TRANSPORT SYSTEM PERMEASE PROTEIN SUGA"/>
    <property type="match status" value="1"/>
</dbReference>
<name>A0A327JTE7_9HYPH</name>
<feature type="transmembrane region" description="Helical" evidence="5">
    <location>
        <begin position="187"/>
        <end position="209"/>
    </location>
</feature>
<protein>
    <recommendedName>
        <fullName evidence="6">ABC transmembrane type-1 domain-containing protein</fullName>
    </recommendedName>
</protein>
<sequence>MQKTLRAKRASFSAIEEDHGYAARRLDYGPGALNEEPKRRYHILLMAPAILTLAAITIYPFFWLIYMSLHKVSVARSDRWVGLDNYARLFGDVKYTDGWLLLVKYSALCLTLEILIGVVLAVILNGSRFEKVLVTVFLMPMMMSPVVAGLVWYYLYNGTFGWYHWLFQSIGILGETSILADIDTAMWGLVIVDVWQWTPLITLITLAGLKRVPQDQLEANMVDGAGSLRNFFTVSLPNIYPFLLIAILLRFMDNFRFIDHILVLTGGGPGNATRILPVYLFDVSFQFFKLGRGAAIAFTLLIVTIVLGLILVRIFDDPKKQVASGEAGETTDD</sequence>
<dbReference type="AlphaFoldDB" id="A0A327JTE7"/>
<comment type="caution">
    <text evidence="7">The sequence shown here is derived from an EMBL/GenBank/DDBJ whole genome shotgun (WGS) entry which is preliminary data.</text>
</comment>
<keyword evidence="4 5" id="KW-0472">Membrane</keyword>
<dbReference type="OrthoDB" id="9773727at2"/>
<dbReference type="CDD" id="cd06261">
    <property type="entry name" value="TM_PBP2"/>
    <property type="match status" value="1"/>
</dbReference>
<dbReference type="GO" id="GO:0055085">
    <property type="term" value="P:transmembrane transport"/>
    <property type="evidence" value="ECO:0007669"/>
    <property type="project" value="InterPro"/>
</dbReference>
<evidence type="ECO:0000256" key="2">
    <source>
        <dbReference type="ARBA" id="ARBA00022692"/>
    </source>
</evidence>
<evidence type="ECO:0000256" key="5">
    <source>
        <dbReference type="RuleBase" id="RU363032"/>
    </source>
</evidence>
<evidence type="ECO:0000313" key="8">
    <source>
        <dbReference type="Proteomes" id="UP000249299"/>
    </source>
</evidence>